<evidence type="ECO:0000256" key="3">
    <source>
        <dbReference type="ARBA" id="ARBA00022729"/>
    </source>
</evidence>
<proteinExistence type="inferred from homology"/>
<dbReference type="RefSeq" id="WP_066747897.1">
    <property type="nucleotide sequence ID" value="NZ_CP016757.1"/>
</dbReference>
<evidence type="ECO:0000256" key="2">
    <source>
        <dbReference type="ARBA" id="ARBA00022448"/>
    </source>
</evidence>
<dbReference type="InterPro" id="IPR038404">
    <property type="entry name" value="TRAP_DctP_sf"/>
</dbReference>
<dbReference type="Pfam" id="PF03480">
    <property type="entry name" value="DctP"/>
    <property type="match status" value="1"/>
</dbReference>
<dbReference type="OrthoDB" id="9815946at2"/>
<dbReference type="InterPro" id="IPR018389">
    <property type="entry name" value="DctP_fam"/>
</dbReference>
<dbReference type="AlphaFoldDB" id="A0A1B2I891"/>
<dbReference type="Gene3D" id="3.40.190.170">
    <property type="entry name" value="Bacterial extracellular solute-binding protein, family 7"/>
    <property type="match status" value="1"/>
</dbReference>
<keyword evidence="2" id="KW-0813">Transport</keyword>
<gene>
    <name evidence="5" type="ORF">BED41_14445</name>
</gene>
<dbReference type="NCBIfam" id="NF037995">
    <property type="entry name" value="TRAP_S1"/>
    <property type="match status" value="1"/>
</dbReference>
<dbReference type="GO" id="GO:0055085">
    <property type="term" value="P:transmembrane transport"/>
    <property type="evidence" value="ECO:0007669"/>
    <property type="project" value="InterPro"/>
</dbReference>
<feature type="chain" id="PRO_5008539032" evidence="4">
    <location>
        <begin position="24"/>
        <end position="333"/>
    </location>
</feature>
<evidence type="ECO:0000256" key="4">
    <source>
        <dbReference type="SAM" id="SignalP"/>
    </source>
</evidence>
<organism evidence="5 6">
    <name type="scientific">Cloacibacillus porcorum</name>
    <dbReference type="NCBI Taxonomy" id="1197717"/>
    <lineage>
        <taxon>Bacteria</taxon>
        <taxon>Thermotogati</taxon>
        <taxon>Synergistota</taxon>
        <taxon>Synergistia</taxon>
        <taxon>Synergistales</taxon>
        <taxon>Synergistaceae</taxon>
        <taxon>Cloacibacillus</taxon>
    </lineage>
</organism>
<dbReference type="PANTHER" id="PTHR33376:SF7">
    <property type="entry name" value="C4-DICARBOXYLATE-BINDING PROTEIN DCTB"/>
    <property type="match status" value="1"/>
</dbReference>
<keyword evidence="3 4" id="KW-0732">Signal</keyword>
<dbReference type="Proteomes" id="UP000093044">
    <property type="component" value="Chromosome"/>
</dbReference>
<dbReference type="GeneID" id="83059044"/>
<reference evidence="5" key="1">
    <citation type="submission" date="2016-08" db="EMBL/GenBank/DDBJ databases">
        <title>Complete genome of Cloacibacillus porcorum.</title>
        <authorList>
            <person name="Looft T."/>
            <person name="Bayles D.O."/>
            <person name="Alt D.P."/>
        </authorList>
    </citation>
    <scope>NUCLEOTIDE SEQUENCE [LARGE SCALE GENOMIC DNA]</scope>
    <source>
        <strain evidence="5">CL-84</strain>
    </source>
</reference>
<name>A0A1B2I891_9BACT</name>
<protein>
    <submittedName>
        <fullName evidence="5">C4-dicarboxylate ABC transporter substrate-binding protein</fullName>
    </submittedName>
</protein>
<evidence type="ECO:0000313" key="6">
    <source>
        <dbReference type="Proteomes" id="UP000093044"/>
    </source>
</evidence>
<keyword evidence="6" id="KW-1185">Reference proteome</keyword>
<accession>A0A1B2I891</accession>
<comment type="similarity">
    <text evidence="1">Belongs to the bacterial solute-binding protein 7 family.</text>
</comment>
<evidence type="ECO:0000256" key="1">
    <source>
        <dbReference type="ARBA" id="ARBA00009023"/>
    </source>
</evidence>
<sequence length="333" mass="37530">MKSFKNSLCVLFLFLFLATCSEAAEVKLRFAGQFPKDHSATKFMYEIADGVKAKTGGRVEIEVFPANKLGDYTIIYEDLMRGAVDMALISVPSQFDPRLELVYLNAFANYDVLKKEFQPGSWLSKKMNEYNTRLGVKFLGFNIEGLTGIASKKAVRKPLDPNVNKGVLTRVPFMNVYKSAAEAQGYRTIALPYSDIARSMQDGTCDAVSSISTGAALADLGGIMKYWYQLNYSQETESYLMSAKSWDKLSEEDLKVIYAEVAKASAKSIEQAQQNDKRNLEQMKKNGVQVFTYSETELLPLRRAVMENWKQLEPAMGVQLMNEARKHFPIKEK</sequence>
<evidence type="ECO:0000313" key="5">
    <source>
        <dbReference type="EMBL" id="ANZ46194.1"/>
    </source>
</evidence>
<dbReference type="PANTHER" id="PTHR33376">
    <property type="match status" value="1"/>
</dbReference>
<dbReference type="STRING" id="1197717.BED41_14445"/>
<dbReference type="KEGG" id="cpor:BED41_14445"/>
<feature type="signal peptide" evidence="4">
    <location>
        <begin position="1"/>
        <end position="23"/>
    </location>
</feature>
<dbReference type="EMBL" id="CP016757">
    <property type="protein sequence ID" value="ANZ46194.1"/>
    <property type="molecule type" value="Genomic_DNA"/>
</dbReference>